<evidence type="ECO:0000313" key="2">
    <source>
        <dbReference type="EMBL" id="NMD89147.1"/>
    </source>
</evidence>
<dbReference type="PANTHER" id="PTHR30093">
    <property type="entry name" value="GENERAL SECRETION PATHWAY PROTEIN G"/>
    <property type="match status" value="1"/>
</dbReference>
<dbReference type="Proteomes" id="UP000576225">
    <property type="component" value="Unassembled WGS sequence"/>
</dbReference>
<dbReference type="RefSeq" id="WP_168964080.1">
    <property type="nucleotide sequence ID" value="NZ_JABAEW010000081.1"/>
</dbReference>
<dbReference type="InterPro" id="IPR012902">
    <property type="entry name" value="N_methyl_site"/>
</dbReference>
<dbReference type="SUPFAM" id="SSF54523">
    <property type="entry name" value="Pili subunits"/>
    <property type="match status" value="1"/>
</dbReference>
<proteinExistence type="predicted"/>
<protein>
    <submittedName>
        <fullName evidence="2">Prepilin-type N-terminal cleavage/methylation domain-containing protein</fullName>
    </submittedName>
</protein>
<feature type="transmembrane region" description="Helical" evidence="1">
    <location>
        <begin position="20"/>
        <end position="40"/>
    </location>
</feature>
<organism evidence="2 3">
    <name type="scientific">Victivallis vadensis</name>
    <dbReference type="NCBI Taxonomy" id="172901"/>
    <lineage>
        <taxon>Bacteria</taxon>
        <taxon>Pseudomonadati</taxon>
        <taxon>Lentisphaerota</taxon>
        <taxon>Lentisphaeria</taxon>
        <taxon>Victivallales</taxon>
        <taxon>Victivallaceae</taxon>
        <taxon>Victivallis</taxon>
    </lineage>
</organism>
<accession>A0A848B4M2</accession>
<dbReference type="EMBL" id="JABAEW010000081">
    <property type="protein sequence ID" value="NMD89147.1"/>
    <property type="molecule type" value="Genomic_DNA"/>
</dbReference>
<keyword evidence="1" id="KW-0812">Transmembrane</keyword>
<gene>
    <name evidence="2" type="ORF">HF882_21410</name>
</gene>
<dbReference type="AlphaFoldDB" id="A0A848B4M2"/>
<dbReference type="Gene3D" id="3.30.700.10">
    <property type="entry name" value="Glycoprotein, Type 4 Pilin"/>
    <property type="match status" value="1"/>
</dbReference>
<dbReference type="InterPro" id="IPR045584">
    <property type="entry name" value="Pilin-like"/>
</dbReference>
<keyword evidence="1" id="KW-1133">Transmembrane helix</keyword>
<comment type="caution">
    <text evidence="2">The sequence shown here is derived from an EMBL/GenBank/DDBJ whole genome shotgun (WGS) entry which is preliminary data.</text>
</comment>
<evidence type="ECO:0000313" key="3">
    <source>
        <dbReference type="Proteomes" id="UP000576225"/>
    </source>
</evidence>
<dbReference type="NCBIfam" id="TIGR02532">
    <property type="entry name" value="IV_pilin_GFxxxE"/>
    <property type="match status" value="1"/>
</dbReference>
<keyword evidence="1" id="KW-0472">Membrane</keyword>
<sequence>MTVSGNMIFEKMEAKRNFHFTLIELLVVIAIIAILAAILLPSLQQARTKGQAIFCTSNLKQLGMTNIQYTQDNNGYFQWIAPNSNNKYRPVPETFYTFYKVSPKVFVCPADKMDAPVDPGKFEWGNWVDAPQLLKFWDADTTGEGIRKLKGSYGVTRYLCGINDGDKPHPLFVLKVSRLKSASKFGVFVDSRKYSPDEWRRISVNFIRSSMYNEYRWAWPGSRHKKYNMVFADGHCSALSDSDICTTAGNDNSELTMVSGLSN</sequence>
<evidence type="ECO:0000256" key="1">
    <source>
        <dbReference type="SAM" id="Phobius"/>
    </source>
</evidence>
<reference evidence="2 3" key="1">
    <citation type="submission" date="2020-04" db="EMBL/GenBank/DDBJ databases">
        <authorList>
            <person name="Hitch T.C.A."/>
            <person name="Wylensek D."/>
            <person name="Clavel T."/>
        </authorList>
    </citation>
    <scope>NUCLEOTIDE SEQUENCE [LARGE SCALE GENOMIC DNA]</scope>
    <source>
        <strain evidence="2 3">COR2-253-APC-1A</strain>
    </source>
</reference>
<name>A0A848B4M2_9BACT</name>